<organism evidence="2 3">
    <name type="scientific">Paralimibaculum aggregatum</name>
    <dbReference type="NCBI Taxonomy" id="3036245"/>
    <lineage>
        <taxon>Bacteria</taxon>
        <taxon>Pseudomonadati</taxon>
        <taxon>Pseudomonadota</taxon>
        <taxon>Alphaproteobacteria</taxon>
        <taxon>Rhodobacterales</taxon>
        <taxon>Paracoccaceae</taxon>
        <taxon>Paralimibaculum</taxon>
    </lineage>
</organism>
<dbReference type="RefSeq" id="WP_285671658.1">
    <property type="nucleotide sequence ID" value="NZ_BSYI01000014.1"/>
</dbReference>
<keyword evidence="1" id="KW-0472">Membrane</keyword>
<keyword evidence="1" id="KW-0812">Transmembrane</keyword>
<protein>
    <submittedName>
        <fullName evidence="2">Uncharacterized protein</fullName>
    </submittedName>
</protein>
<keyword evidence="3" id="KW-1185">Reference proteome</keyword>
<name>A0ABQ6LMF5_9RHOB</name>
<gene>
    <name evidence="2" type="ORF">LNKW23_20800</name>
</gene>
<evidence type="ECO:0000313" key="2">
    <source>
        <dbReference type="EMBL" id="GMG82867.1"/>
    </source>
</evidence>
<proteinExistence type="predicted"/>
<evidence type="ECO:0000256" key="1">
    <source>
        <dbReference type="SAM" id="Phobius"/>
    </source>
</evidence>
<accession>A0ABQ6LMF5</accession>
<reference evidence="2 3" key="1">
    <citation type="submission" date="2023-04" db="EMBL/GenBank/DDBJ databases">
        <title>Marinoamorphus aggregata gen. nov., sp. Nov., isolate from tissue of brittle star Ophioplocus japonicus.</title>
        <authorList>
            <person name="Kawano K."/>
            <person name="Sawayama S."/>
            <person name="Nakagawa S."/>
        </authorList>
    </citation>
    <scope>NUCLEOTIDE SEQUENCE [LARGE SCALE GENOMIC DNA]</scope>
    <source>
        <strain evidence="2 3">NKW23</strain>
    </source>
</reference>
<keyword evidence="1" id="KW-1133">Transmembrane helix</keyword>
<feature type="transmembrane region" description="Helical" evidence="1">
    <location>
        <begin position="6"/>
        <end position="24"/>
    </location>
</feature>
<evidence type="ECO:0000313" key="3">
    <source>
        <dbReference type="Proteomes" id="UP001239909"/>
    </source>
</evidence>
<comment type="caution">
    <text evidence="2">The sequence shown here is derived from an EMBL/GenBank/DDBJ whole genome shotgun (WGS) entry which is preliminary data.</text>
</comment>
<feature type="transmembrane region" description="Helical" evidence="1">
    <location>
        <begin position="70"/>
        <end position="89"/>
    </location>
</feature>
<feature type="transmembrane region" description="Helical" evidence="1">
    <location>
        <begin position="36"/>
        <end position="58"/>
    </location>
</feature>
<dbReference type="EMBL" id="BSYI01000014">
    <property type="protein sequence ID" value="GMG82867.1"/>
    <property type="molecule type" value="Genomic_DNA"/>
</dbReference>
<sequence>MVLPVGLPALAASAALFAITRRWLGQPRADLPETSLGMLGFVALAVAALAVFDVTWALDPLFAGWSWLRTLTAGFVAAALVVFAAAVIGRARGRRRRRS</sequence>
<dbReference type="Proteomes" id="UP001239909">
    <property type="component" value="Unassembled WGS sequence"/>
</dbReference>